<evidence type="ECO:0000259" key="9">
    <source>
        <dbReference type="Pfam" id="PF00905"/>
    </source>
</evidence>
<evidence type="ECO:0000256" key="8">
    <source>
        <dbReference type="SAM" id="SignalP"/>
    </source>
</evidence>
<protein>
    <recommendedName>
        <fullName evidence="2 7">Beta-lactamase</fullName>
        <ecNumber evidence="2 7">3.5.2.6</ecNumber>
    </recommendedName>
</protein>
<gene>
    <name evidence="10" type="primary">blaOXA</name>
    <name evidence="10" type="ORF">GTP91_30340</name>
</gene>
<evidence type="ECO:0000313" key="10">
    <source>
        <dbReference type="EMBL" id="MYM91463.1"/>
    </source>
</evidence>
<dbReference type="GO" id="GO:0008800">
    <property type="term" value="F:beta-lactamase activity"/>
    <property type="evidence" value="ECO:0007669"/>
    <property type="project" value="UniProtKB-UniRule"/>
</dbReference>
<feature type="modified residue" description="N6-carboxylysine" evidence="6">
    <location>
        <position position="54"/>
    </location>
</feature>
<dbReference type="InterPro" id="IPR002137">
    <property type="entry name" value="Beta-lactam_class-D_AS"/>
</dbReference>
<dbReference type="AlphaFoldDB" id="A0A845G9W6"/>
<dbReference type="InterPro" id="IPR001460">
    <property type="entry name" value="PCN-bd_Tpept"/>
</dbReference>
<organism evidence="10 11">
    <name type="scientific">Duganella vulcania</name>
    <dbReference type="NCBI Taxonomy" id="2692166"/>
    <lineage>
        <taxon>Bacteria</taxon>
        <taxon>Pseudomonadati</taxon>
        <taxon>Pseudomonadota</taxon>
        <taxon>Betaproteobacteria</taxon>
        <taxon>Burkholderiales</taxon>
        <taxon>Oxalobacteraceae</taxon>
        <taxon>Telluria group</taxon>
        <taxon>Duganella</taxon>
    </lineage>
</organism>
<dbReference type="PROSITE" id="PS00337">
    <property type="entry name" value="BETA_LACTAMASE_D"/>
    <property type="match status" value="1"/>
</dbReference>
<dbReference type="RefSeq" id="WP_161100098.1">
    <property type="nucleotide sequence ID" value="NZ_WWCW01000208.1"/>
</dbReference>
<accession>A0A845G9W6</accession>
<evidence type="ECO:0000256" key="1">
    <source>
        <dbReference type="ARBA" id="ARBA00007898"/>
    </source>
</evidence>
<feature type="domain" description="Penicillin-binding protein transpeptidase" evidence="9">
    <location>
        <begin position="40"/>
        <end position="228"/>
    </location>
</feature>
<feature type="chain" id="PRO_5032332483" description="Beta-lactamase" evidence="8">
    <location>
        <begin position="23"/>
        <end position="271"/>
    </location>
</feature>
<keyword evidence="5 7" id="KW-0046">Antibiotic resistance</keyword>
<feature type="active site" description="Acyl-ester intermediate" evidence="6">
    <location>
        <position position="51"/>
    </location>
</feature>
<dbReference type="EMBL" id="WWCW01000208">
    <property type="protein sequence ID" value="MYM91463.1"/>
    <property type="molecule type" value="Genomic_DNA"/>
</dbReference>
<keyword evidence="3 8" id="KW-0732">Signal</keyword>
<reference evidence="10 11" key="1">
    <citation type="submission" date="2020-01" db="EMBL/GenBank/DDBJ databases">
        <title>Novel species isolated from a subtropical stream in China.</title>
        <authorList>
            <person name="Lu H."/>
        </authorList>
    </citation>
    <scope>NUCLEOTIDE SEQUENCE [LARGE SCALE GENOMIC DNA]</scope>
    <source>
        <strain evidence="10 11">FT82W</strain>
    </source>
</reference>
<dbReference type="SUPFAM" id="SSF56601">
    <property type="entry name" value="beta-lactamase/transpeptidase-like"/>
    <property type="match status" value="1"/>
</dbReference>
<dbReference type="Gene3D" id="3.40.710.10">
    <property type="entry name" value="DD-peptidase/beta-lactamase superfamily"/>
    <property type="match status" value="1"/>
</dbReference>
<dbReference type="GO" id="GO:0017001">
    <property type="term" value="P:antibiotic catabolic process"/>
    <property type="evidence" value="ECO:0007669"/>
    <property type="project" value="InterPro"/>
</dbReference>
<evidence type="ECO:0000256" key="5">
    <source>
        <dbReference type="ARBA" id="ARBA00023251"/>
    </source>
</evidence>
<feature type="signal peptide" evidence="8">
    <location>
        <begin position="1"/>
        <end position="22"/>
    </location>
</feature>
<evidence type="ECO:0000313" key="11">
    <source>
        <dbReference type="Proteomes" id="UP000470302"/>
    </source>
</evidence>
<comment type="similarity">
    <text evidence="1 7">Belongs to the class-D beta-lactamase family.</text>
</comment>
<dbReference type="NCBIfam" id="NF000270">
    <property type="entry name" value="bla_class_D_alt"/>
    <property type="match status" value="1"/>
</dbReference>
<evidence type="ECO:0000256" key="4">
    <source>
        <dbReference type="ARBA" id="ARBA00022801"/>
    </source>
</evidence>
<dbReference type="EC" id="3.5.2.6" evidence="2 7"/>
<dbReference type="Proteomes" id="UP000470302">
    <property type="component" value="Unassembled WGS sequence"/>
</dbReference>
<evidence type="ECO:0000256" key="6">
    <source>
        <dbReference type="PIRSR" id="PIRSR602137-50"/>
    </source>
</evidence>
<evidence type="ECO:0000256" key="2">
    <source>
        <dbReference type="ARBA" id="ARBA00012865"/>
    </source>
</evidence>
<dbReference type="GO" id="GO:0046677">
    <property type="term" value="P:response to antibiotic"/>
    <property type="evidence" value="ECO:0007669"/>
    <property type="project" value="UniProtKB-UniRule"/>
</dbReference>
<sequence length="271" mass="30135">MNFRHIILGALYSLVPISAAHAAEVCTALSDSNGPTLFSRGDCQRQVTPASTFKIAISLMGYDAGILKDQHTPKLPFREGYVDWRPDWRQDTDPGKWMRDSVVWYSQQVTQSLGMPRFAAYASKFQYGNANVAGDAEHDGLTLSWISSSLKISPLEQLTFLNKIINRQLGVSARAYDMTARLTQVDQPLDGWRIHGKTGSASGYGWYVGWATKGARSFSFAHLMQRDDTQPKDVPAGVLAREALLRELPQLLGSLEQEALLRPALRQAIKH</sequence>
<dbReference type="InterPro" id="IPR012338">
    <property type="entry name" value="Beta-lactam/transpept-like"/>
</dbReference>
<dbReference type="Pfam" id="PF00905">
    <property type="entry name" value="Transpeptidase"/>
    <property type="match status" value="1"/>
</dbReference>
<evidence type="ECO:0000256" key="3">
    <source>
        <dbReference type="ARBA" id="ARBA00022729"/>
    </source>
</evidence>
<comment type="caution">
    <text evidence="10">The sequence shown here is derived from an EMBL/GenBank/DDBJ whole genome shotgun (WGS) entry which is preliminary data.</text>
</comment>
<dbReference type="GO" id="GO:0008658">
    <property type="term" value="F:penicillin binding"/>
    <property type="evidence" value="ECO:0007669"/>
    <property type="project" value="InterPro"/>
</dbReference>
<comment type="catalytic activity">
    <reaction evidence="7">
        <text>a beta-lactam + H2O = a substituted beta-amino acid</text>
        <dbReference type="Rhea" id="RHEA:20401"/>
        <dbReference type="ChEBI" id="CHEBI:15377"/>
        <dbReference type="ChEBI" id="CHEBI:35627"/>
        <dbReference type="ChEBI" id="CHEBI:140347"/>
        <dbReference type="EC" id="3.5.2.6"/>
    </reaction>
</comment>
<name>A0A845G9W6_9BURK</name>
<evidence type="ECO:0000256" key="7">
    <source>
        <dbReference type="RuleBase" id="RU361140"/>
    </source>
</evidence>
<keyword evidence="4 7" id="KW-0378">Hydrolase</keyword>
<proteinExistence type="inferred from homology"/>